<evidence type="ECO:0000313" key="2">
    <source>
        <dbReference type="EMBL" id="GGE54438.1"/>
    </source>
</evidence>
<gene>
    <name evidence="2" type="primary">ycjD</name>
    <name evidence="3" type="ORF">EV200_102556</name>
    <name evidence="2" type="ORF">GCM10011413_20990</name>
</gene>
<reference evidence="2" key="1">
    <citation type="journal article" date="2014" name="Int. J. Syst. Evol. Microbiol.">
        <title>Complete genome of a new Firmicutes species belonging to the dominant human colonic microbiota ('Ruminococcus bicirculans') reveals two chromosomes and a selective capacity to utilize plant glucans.</title>
        <authorList>
            <consortium name="NISC Comparative Sequencing Program"/>
            <person name="Wegmann U."/>
            <person name="Louis P."/>
            <person name="Goesmann A."/>
            <person name="Henrissat B."/>
            <person name="Duncan S.H."/>
            <person name="Flint H.J."/>
        </authorList>
    </citation>
    <scope>NUCLEOTIDE SEQUENCE</scope>
    <source>
        <strain evidence="2">CGMCC 1.15644</strain>
    </source>
</reference>
<dbReference type="InterPro" id="IPR047216">
    <property type="entry name" value="Endonuclease_DUF559_bact"/>
</dbReference>
<evidence type="ECO:0000313" key="3">
    <source>
        <dbReference type="EMBL" id="TCO29134.1"/>
    </source>
</evidence>
<reference evidence="2" key="4">
    <citation type="submission" date="2024-05" db="EMBL/GenBank/DDBJ databases">
        <authorList>
            <person name="Sun Q."/>
            <person name="Zhou Y."/>
        </authorList>
    </citation>
    <scope>NUCLEOTIDE SEQUENCE</scope>
    <source>
        <strain evidence="2">CGMCC 1.15644</strain>
    </source>
</reference>
<accession>A0A4R2HIL7</accession>
<dbReference type="Pfam" id="PF04480">
    <property type="entry name" value="DUF559"/>
    <property type="match status" value="1"/>
</dbReference>
<dbReference type="PANTHER" id="PTHR38590:SF1">
    <property type="entry name" value="BLL0828 PROTEIN"/>
    <property type="match status" value="1"/>
</dbReference>
<keyword evidence="3" id="KW-0255">Endonuclease</keyword>
<dbReference type="AlphaFoldDB" id="A0A4R2HIL7"/>
<proteinExistence type="predicted"/>
<reference evidence="5" key="2">
    <citation type="journal article" date="2019" name="Int. J. Syst. Evol. Microbiol.">
        <title>The Global Catalogue of Microorganisms (GCM) 10K type strain sequencing project: providing services to taxonomists for standard genome sequencing and annotation.</title>
        <authorList>
            <consortium name="The Broad Institute Genomics Platform"/>
            <consortium name="The Broad Institute Genome Sequencing Center for Infectious Disease"/>
            <person name="Wu L."/>
            <person name="Ma J."/>
        </authorList>
    </citation>
    <scope>NUCLEOTIDE SEQUENCE [LARGE SCALE GENOMIC DNA]</scope>
    <source>
        <strain evidence="5">CGMCC 1.15644</strain>
    </source>
</reference>
<dbReference type="RefSeq" id="WP_132530344.1">
    <property type="nucleotide sequence ID" value="NZ_BMJO01000003.1"/>
</dbReference>
<dbReference type="SUPFAM" id="SSF52980">
    <property type="entry name" value="Restriction endonuclease-like"/>
    <property type="match status" value="1"/>
</dbReference>
<comment type="caution">
    <text evidence="3">The sequence shown here is derived from an EMBL/GenBank/DDBJ whole genome shotgun (WGS) entry which is preliminary data.</text>
</comment>
<dbReference type="Gene3D" id="3.40.960.10">
    <property type="entry name" value="VSR Endonuclease"/>
    <property type="match status" value="1"/>
</dbReference>
<protein>
    <submittedName>
        <fullName evidence="3">Very-short-patch-repair endonuclease</fullName>
    </submittedName>
</protein>
<keyword evidence="5" id="KW-1185">Reference proteome</keyword>
<keyword evidence="3" id="KW-0378">Hydrolase</keyword>
<keyword evidence="3" id="KW-0540">Nuclease</keyword>
<dbReference type="OrthoDB" id="9798754at2"/>
<organism evidence="3 4">
    <name type="scientific">Pedobacter psychrotolerans</name>
    <dbReference type="NCBI Taxonomy" id="1843235"/>
    <lineage>
        <taxon>Bacteria</taxon>
        <taxon>Pseudomonadati</taxon>
        <taxon>Bacteroidota</taxon>
        <taxon>Sphingobacteriia</taxon>
        <taxon>Sphingobacteriales</taxon>
        <taxon>Sphingobacteriaceae</taxon>
        <taxon>Pedobacter</taxon>
    </lineage>
</organism>
<dbReference type="Proteomes" id="UP000622648">
    <property type="component" value="Unassembled WGS sequence"/>
</dbReference>
<feature type="domain" description="DUF559" evidence="1">
    <location>
        <begin position="9"/>
        <end position="114"/>
    </location>
</feature>
<sequence length="119" mass="14145">MAVHNANHLKEIRKDLRNNLTPAEATLWKYLQHSKLDGRKFRRQHSVKNYILDFYCPSEKLGIELDGESHNGYAAEEYDRERTENLNKLGITIIRFENKDVFQEENILEAIRKHFKTDD</sequence>
<dbReference type="CDD" id="cd01038">
    <property type="entry name" value="Endonuclease_DUF559"/>
    <property type="match status" value="1"/>
</dbReference>
<dbReference type="EMBL" id="BMJO01000003">
    <property type="protein sequence ID" value="GGE54438.1"/>
    <property type="molecule type" value="Genomic_DNA"/>
</dbReference>
<name>A0A4R2HIL7_9SPHI</name>
<dbReference type="InterPro" id="IPR011335">
    <property type="entry name" value="Restrct_endonuc-II-like"/>
</dbReference>
<evidence type="ECO:0000313" key="4">
    <source>
        <dbReference type="Proteomes" id="UP000295684"/>
    </source>
</evidence>
<dbReference type="EMBL" id="SLWO01000002">
    <property type="protein sequence ID" value="TCO29134.1"/>
    <property type="molecule type" value="Genomic_DNA"/>
</dbReference>
<reference evidence="3 4" key="3">
    <citation type="submission" date="2019-03" db="EMBL/GenBank/DDBJ databases">
        <title>Genomic Encyclopedia of Type Strains, Phase IV (KMG-IV): sequencing the most valuable type-strain genomes for metagenomic binning, comparative biology and taxonomic classification.</title>
        <authorList>
            <person name="Goeker M."/>
        </authorList>
    </citation>
    <scope>NUCLEOTIDE SEQUENCE [LARGE SCALE GENOMIC DNA]</scope>
    <source>
        <strain evidence="3 4">DSM 103236</strain>
    </source>
</reference>
<dbReference type="InterPro" id="IPR007569">
    <property type="entry name" value="DUF559"/>
</dbReference>
<evidence type="ECO:0000313" key="5">
    <source>
        <dbReference type="Proteomes" id="UP000622648"/>
    </source>
</evidence>
<dbReference type="GO" id="GO:0004519">
    <property type="term" value="F:endonuclease activity"/>
    <property type="evidence" value="ECO:0007669"/>
    <property type="project" value="UniProtKB-KW"/>
</dbReference>
<dbReference type="Proteomes" id="UP000295684">
    <property type="component" value="Unassembled WGS sequence"/>
</dbReference>
<dbReference type="PANTHER" id="PTHR38590">
    <property type="entry name" value="BLL0828 PROTEIN"/>
    <property type="match status" value="1"/>
</dbReference>
<evidence type="ECO:0000259" key="1">
    <source>
        <dbReference type="Pfam" id="PF04480"/>
    </source>
</evidence>